<dbReference type="EMBL" id="MF479730">
    <property type="protein sequence ID" value="ASU00635.1"/>
    <property type="molecule type" value="Genomic_DNA"/>
</dbReference>
<reference evidence="1 2" key="1">
    <citation type="submission" date="2017-07" db="EMBL/GenBank/DDBJ databases">
        <title>In vitro design and evaluation of phage cocktails against multidrug-resistant Aeromonas salmonicida.</title>
        <authorList>
            <person name="Chen L."/>
            <person name="Yuan S."/>
            <person name="Ma Y."/>
        </authorList>
    </citation>
    <scope>NUCLEOTIDE SEQUENCE [LARGE SCALE GENOMIC DNA]</scope>
</reference>
<accession>A0A223LF37</accession>
<dbReference type="GeneID" id="40089456"/>
<proteinExistence type="predicted"/>
<protein>
    <submittedName>
        <fullName evidence="1">Uncharacterized protein</fullName>
    </submittedName>
</protein>
<name>A0A223LF37_9CAUD</name>
<organism evidence="1 2">
    <name type="scientific">Aeromonas phage AS-gz</name>
    <dbReference type="NCBI Taxonomy" id="2026082"/>
    <lineage>
        <taxon>Viruses</taxon>
        <taxon>Duplodnaviria</taxon>
        <taxon>Heunggongvirae</taxon>
        <taxon>Uroviricota</taxon>
        <taxon>Caudoviricetes</taxon>
        <taxon>Pantevenvirales</taxon>
        <taxon>Straboviridae</taxon>
        <taxon>Tulanevirus</taxon>
        <taxon>Tulanevirus asgz</taxon>
    </lineage>
</organism>
<sequence length="99" mass="11295">MSSPFSIVFYKDDNIVGSGYGNHGWISPNDLQKAKSIIAVVEGTSWQLGPFEKEWTHFIAAGRAFYAQDYEKMKQIIYLIESFDLSDFSLSYSEIARKL</sequence>
<dbReference type="RefSeq" id="YP_009613086.1">
    <property type="nucleotide sequence ID" value="NC_042019.1"/>
</dbReference>
<evidence type="ECO:0000313" key="1">
    <source>
        <dbReference type="EMBL" id="ASU00635.1"/>
    </source>
</evidence>
<keyword evidence="2" id="KW-1185">Reference proteome</keyword>
<dbReference type="KEGG" id="vg:40089456"/>
<dbReference type="Proteomes" id="UP000221110">
    <property type="component" value="Segment"/>
</dbReference>
<evidence type="ECO:0000313" key="2">
    <source>
        <dbReference type="Proteomes" id="UP000221110"/>
    </source>
</evidence>